<evidence type="ECO:0000256" key="5">
    <source>
        <dbReference type="ARBA" id="ARBA00022801"/>
    </source>
</evidence>
<evidence type="ECO:0000256" key="6">
    <source>
        <dbReference type="ARBA" id="ARBA00022821"/>
    </source>
</evidence>
<dbReference type="PANTHER" id="PTHR33453:SF34">
    <property type="entry name" value="RIBOSOME-INACTIVATING PROTEIN"/>
    <property type="match status" value="1"/>
</dbReference>
<dbReference type="Gene3D" id="3.40.420.10">
    <property type="entry name" value="Ricin (A subunit), domain 1"/>
    <property type="match status" value="1"/>
</dbReference>
<name>A0A6J1DVR9_MOMCH</name>
<gene>
    <name evidence="12" type="primary">LOC111023550</name>
</gene>
<evidence type="ECO:0000256" key="9">
    <source>
        <dbReference type="SAM" id="Phobius"/>
    </source>
</evidence>
<dbReference type="Pfam" id="PF00161">
    <property type="entry name" value="RIP"/>
    <property type="match status" value="1"/>
</dbReference>
<feature type="transmembrane region" description="Helical" evidence="9">
    <location>
        <begin position="290"/>
        <end position="317"/>
    </location>
</feature>
<dbReference type="GO" id="GO:0090729">
    <property type="term" value="F:toxin activity"/>
    <property type="evidence" value="ECO:0007669"/>
    <property type="project" value="UniProtKB-KW"/>
</dbReference>
<dbReference type="GeneID" id="111023550"/>
<evidence type="ECO:0000256" key="3">
    <source>
        <dbReference type="ARBA" id="ARBA00012001"/>
    </source>
</evidence>
<keyword evidence="7 8" id="KW-0652">Protein synthesis inhibitor</keyword>
<dbReference type="PRINTS" id="PR00396">
    <property type="entry name" value="SHIGARICIN"/>
</dbReference>
<organism evidence="11 12">
    <name type="scientific">Momordica charantia</name>
    <name type="common">Bitter gourd</name>
    <name type="synonym">Balsam pear</name>
    <dbReference type="NCBI Taxonomy" id="3673"/>
    <lineage>
        <taxon>Eukaryota</taxon>
        <taxon>Viridiplantae</taxon>
        <taxon>Streptophyta</taxon>
        <taxon>Embryophyta</taxon>
        <taxon>Tracheophyta</taxon>
        <taxon>Spermatophyta</taxon>
        <taxon>Magnoliopsida</taxon>
        <taxon>eudicotyledons</taxon>
        <taxon>Gunneridae</taxon>
        <taxon>Pentapetalae</taxon>
        <taxon>rosids</taxon>
        <taxon>fabids</taxon>
        <taxon>Cucurbitales</taxon>
        <taxon>Cucurbitaceae</taxon>
        <taxon>Momordiceae</taxon>
        <taxon>Momordica</taxon>
    </lineage>
</organism>
<evidence type="ECO:0000256" key="2">
    <source>
        <dbReference type="ARBA" id="ARBA00008544"/>
    </source>
</evidence>
<keyword evidence="10" id="KW-0732">Signal</keyword>
<evidence type="ECO:0000256" key="4">
    <source>
        <dbReference type="ARBA" id="ARBA00022656"/>
    </source>
</evidence>
<keyword evidence="4 8" id="KW-0800">Toxin</keyword>
<comment type="catalytic activity">
    <reaction evidence="1 8">
        <text>Endohydrolysis of the N-glycosidic bond at one specific adenosine on the 28S rRNA.</text>
        <dbReference type="EC" id="3.2.2.22"/>
    </reaction>
</comment>
<dbReference type="InterPro" id="IPR016138">
    <property type="entry name" value="Ribosome_inactivat_prot_sub1"/>
</dbReference>
<feature type="signal peptide" evidence="10">
    <location>
        <begin position="1"/>
        <end position="23"/>
    </location>
</feature>
<keyword evidence="9" id="KW-0472">Membrane</keyword>
<dbReference type="OrthoDB" id="1704365at2759"/>
<evidence type="ECO:0000256" key="7">
    <source>
        <dbReference type="ARBA" id="ARBA00023193"/>
    </source>
</evidence>
<feature type="chain" id="PRO_5026706873" description="rRNA N-glycosylase" evidence="10">
    <location>
        <begin position="24"/>
        <end position="332"/>
    </location>
</feature>
<dbReference type="GO" id="GO:0017148">
    <property type="term" value="P:negative regulation of translation"/>
    <property type="evidence" value="ECO:0007669"/>
    <property type="project" value="UniProtKB-KW"/>
</dbReference>
<dbReference type="GO" id="GO:0030598">
    <property type="term" value="F:rRNA N-glycosylase activity"/>
    <property type="evidence" value="ECO:0007669"/>
    <property type="project" value="UniProtKB-EC"/>
</dbReference>
<dbReference type="EC" id="3.2.2.22" evidence="3 8"/>
<dbReference type="SUPFAM" id="SSF56371">
    <property type="entry name" value="Ribosome inactivating proteins (RIP)"/>
    <property type="match status" value="1"/>
</dbReference>
<dbReference type="RefSeq" id="XP_022156706.1">
    <property type="nucleotide sequence ID" value="XM_022301014.1"/>
</dbReference>
<dbReference type="PROSITE" id="PS00275">
    <property type="entry name" value="SHIGA_RICIN"/>
    <property type="match status" value="1"/>
</dbReference>
<dbReference type="PANTHER" id="PTHR33453">
    <property type="match status" value="1"/>
</dbReference>
<dbReference type="Proteomes" id="UP000504603">
    <property type="component" value="Unplaced"/>
</dbReference>
<proteinExistence type="inferred from homology"/>
<sequence>MRKLLVFSLLILTIFLASPTVEGDVSFNLSTATKTSYGAFLNAFRADLPLENKKPYNISLLRATVAGAARYTRIHLTDRSGRAITLAIDVTNVYLLGFYSPQCNISHFFNDPVSIAAKSFVFTNSKEQKTLPFDGSYPQLAGVGANRSSLVLGLPSLNNFIPTLAGYNCPNTNYQPADVAKACVVTIQTMSEAARFQKIQDAVPNNLVPNAEILSLENNWGKLSKQVQLAESNGGRFKSNVTLQDPTGATVIVSNVNSPYVRGNIRLLLNQQNVQAMSEHENYATMYCHWYWYLLVLALALACGCLLAFILALALVLAGISMVVRWQVANST</sequence>
<comment type="similarity">
    <text evidence="2">Belongs to the ribosome-inactivating protein family. Type 1 RIP subfamily.</text>
</comment>
<evidence type="ECO:0000256" key="8">
    <source>
        <dbReference type="RuleBase" id="RU004915"/>
    </source>
</evidence>
<accession>A0A6J1DVR9</accession>
<keyword evidence="5 8" id="KW-0378">Hydrolase</keyword>
<keyword evidence="6 8" id="KW-0611">Plant defense</keyword>
<dbReference type="Gene3D" id="4.10.470.10">
    <property type="entry name" value="Ricin (A Subunit), domain 2"/>
    <property type="match status" value="1"/>
</dbReference>
<dbReference type="InterPro" id="IPR036041">
    <property type="entry name" value="Ribosome-inact_prot_sf"/>
</dbReference>
<dbReference type="KEGG" id="mcha:111023550"/>
<dbReference type="GO" id="GO:0006952">
    <property type="term" value="P:defense response"/>
    <property type="evidence" value="ECO:0007669"/>
    <property type="project" value="UniProtKB-KW"/>
</dbReference>
<evidence type="ECO:0000313" key="11">
    <source>
        <dbReference type="Proteomes" id="UP000504603"/>
    </source>
</evidence>
<dbReference type="InterPro" id="IPR017988">
    <property type="entry name" value="Ribosome_inactivat_prot_CS"/>
</dbReference>
<keyword evidence="9" id="KW-1133">Transmembrane helix</keyword>
<reference evidence="12" key="1">
    <citation type="submission" date="2025-08" db="UniProtKB">
        <authorList>
            <consortium name="RefSeq"/>
        </authorList>
    </citation>
    <scope>IDENTIFICATION</scope>
    <source>
        <strain evidence="12">OHB3-1</strain>
    </source>
</reference>
<keyword evidence="11" id="KW-1185">Reference proteome</keyword>
<dbReference type="AlphaFoldDB" id="A0A6J1DVR9"/>
<evidence type="ECO:0000256" key="1">
    <source>
        <dbReference type="ARBA" id="ARBA00000237"/>
    </source>
</evidence>
<dbReference type="InterPro" id="IPR017989">
    <property type="entry name" value="Ribosome_inactivat_1/2"/>
</dbReference>
<keyword evidence="9" id="KW-0812">Transmembrane</keyword>
<dbReference type="InterPro" id="IPR016139">
    <property type="entry name" value="Ribosome_inactivat_prot_sub2"/>
</dbReference>
<evidence type="ECO:0000256" key="10">
    <source>
        <dbReference type="SAM" id="SignalP"/>
    </source>
</evidence>
<protein>
    <recommendedName>
        <fullName evidence="3 8">rRNA N-glycosylase</fullName>
        <ecNumber evidence="3 8">3.2.2.22</ecNumber>
    </recommendedName>
</protein>
<feature type="non-terminal residue" evidence="12">
    <location>
        <position position="332"/>
    </location>
</feature>
<dbReference type="InterPro" id="IPR001574">
    <property type="entry name" value="Ribosome_inactivat_prot"/>
</dbReference>
<evidence type="ECO:0000313" key="12">
    <source>
        <dbReference type="RefSeq" id="XP_022156706.1"/>
    </source>
</evidence>